<dbReference type="EMBL" id="GBRH01172525">
    <property type="protein sequence ID" value="JAE25371.1"/>
    <property type="molecule type" value="Transcribed_RNA"/>
</dbReference>
<dbReference type="AlphaFoldDB" id="A0A0A9GS44"/>
<protein>
    <submittedName>
        <fullName evidence="1">Uncharacterized protein</fullName>
    </submittedName>
</protein>
<reference evidence="1" key="1">
    <citation type="submission" date="2014-09" db="EMBL/GenBank/DDBJ databases">
        <authorList>
            <person name="Magalhaes I.L.F."/>
            <person name="Oliveira U."/>
            <person name="Santos F.R."/>
            <person name="Vidigal T.H.D.A."/>
            <person name="Brescovit A.D."/>
            <person name="Santos A.J."/>
        </authorList>
    </citation>
    <scope>NUCLEOTIDE SEQUENCE</scope>
    <source>
        <tissue evidence="1">Shoot tissue taken approximately 20 cm above the soil surface</tissue>
    </source>
</reference>
<sequence>MCFHITTGSSTEEMRIKDGRNVERQKLGNAFSRNAFFNHRDSRSLYHV</sequence>
<accession>A0A0A9GS44</accession>
<reference evidence="1" key="2">
    <citation type="journal article" date="2015" name="Data Brief">
        <title>Shoot transcriptome of the giant reed, Arundo donax.</title>
        <authorList>
            <person name="Barrero R.A."/>
            <person name="Guerrero F.D."/>
            <person name="Moolhuijzen P."/>
            <person name="Goolsby J.A."/>
            <person name="Tidwell J."/>
            <person name="Bellgard S.E."/>
            <person name="Bellgard M.I."/>
        </authorList>
    </citation>
    <scope>NUCLEOTIDE SEQUENCE</scope>
    <source>
        <tissue evidence="1">Shoot tissue taken approximately 20 cm above the soil surface</tissue>
    </source>
</reference>
<proteinExistence type="predicted"/>
<organism evidence="1">
    <name type="scientific">Arundo donax</name>
    <name type="common">Giant reed</name>
    <name type="synonym">Donax arundinaceus</name>
    <dbReference type="NCBI Taxonomy" id="35708"/>
    <lineage>
        <taxon>Eukaryota</taxon>
        <taxon>Viridiplantae</taxon>
        <taxon>Streptophyta</taxon>
        <taxon>Embryophyta</taxon>
        <taxon>Tracheophyta</taxon>
        <taxon>Spermatophyta</taxon>
        <taxon>Magnoliopsida</taxon>
        <taxon>Liliopsida</taxon>
        <taxon>Poales</taxon>
        <taxon>Poaceae</taxon>
        <taxon>PACMAD clade</taxon>
        <taxon>Arundinoideae</taxon>
        <taxon>Arundineae</taxon>
        <taxon>Arundo</taxon>
    </lineage>
</organism>
<evidence type="ECO:0000313" key="1">
    <source>
        <dbReference type="EMBL" id="JAE25371.1"/>
    </source>
</evidence>
<name>A0A0A9GS44_ARUDO</name>